<evidence type="ECO:0000256" key="1">
    <source>
        <dbReference type="ARBA" id="ARBA00004123"/>
    </source>
</evidence>
<feature type="compositionally biased region" description="Polar residues" evidence="6">
    <location>
        <begin position="286"/>
        <end position="300"/>
    </location>
</feature>
<dbReference type="Gene3D" id="2.170.150.80">
    <property type="entry name" value="NAC domain"/>
    <property type="match status" value="1"/>
</dbReference>
<dbReference type="PhylomeDB" id="A0A178WBA1"/>
<dbReference type="OMA" id="VGHYVRP"/>
<keyword evidence="5" id="KW-0539">Nucleus</keyword>
<dbReference type="EMBL" id="LUHQ01000001">
    <property type="protein sequence ID" value="OAP15710.1"/>
    <property type="molecule type" value="Genomic_DNA"/>
</dbReference>
<dbReference type="ExpressionAtlas" id="A0A178WBA1">
    <property type="expression patterns" value="baseline and differential"/>
</dbReference>
<dbReference type="KEGG" id="ath:AT1G02220"/>
<feature type="region of interest" description="Disordered" evidence="6">
    <location>
        <begin position="264"/>
        <end position="300"/>
    </location>
</feature>
<dbReference type="GO" id="GO:0003677">
    <property type="term" value="F:DNA binding"/>
    <property type="evidence" value="ECO:0007669"/>
    <property type="project" value="UniProtKB-KW"/>
</dbReference>
<gene>
    <name evidence="8" type="ordered locus">AXX17_At1g01340</name>
</gene>
<keyword evidence="3" id="KW-0238">DNA-binding</keyword>
<dbReference type="Proteomes" id="UP000078284">
    <property type="component" value="Chromosome 1"/>
</dbReference>
<evidence type="ECO:0000313" key="9">
    <source>
        <dbReference type="Proteomes" id="UP000078284"/>
    </source>
</evidence>
<comment type="caution">
    <text evidence="8">The sequence shown here is derived from an EMBL/GenBank/DDBJ whole genome shotgun (WGS) entry which is preliminary data.</text>
</comment>
<feature type="domain" description="NAC" evidence="7">
    <location>
        <begin position="3"/>
        <end position="147"/>
    </location>
</feature>
<accession>A0A178WBA1</accession>
<evidence type="ECO:0000256" key="5">
    <source>
        <dbReference type="ARBA" id="ARBA00023242"/>
    </source>
</evidence>
<dbReference type="InterPro" id="IPR036093">
    <property type="entry name" value="NAC_dom_sf"/>
</dbReference>
<dbReference type="SUPFAM" id="SSF101941">
    <property type="entry name" value="NAC domain"/>
    <property type="match status" value="1"/>
</dbReference>
<organism evidence="8 9">
    <name type="scientific">Arabidopsis thaliana</name>
    <name type="common">Mouse-ear cress</name>
    <dbReference type="NCBI Taxonomy" id="3702"/>
    <lineage>
        <taxon>Eukaryota</taxon>
        <taxon>Viridiplantae</taxon>
        <taxon>Streptophyta</taxon>
        <taxon>Embryophyta</taxon>
        <taxon>Tracheophyta</taxon>
        <taxon>Spermatophyta</taxon>
        <taxon>Magnoliopsida</taxon>
        <taxon>eudicotyledons</taxon>
        <taxon>Gunneridae</taxon>
        <taxon>Pentapetalae</taxon>
        <taxon>rosids</taxon>
        <taxon>malvids</taxon>
        <taxon>Brassicales</taxon>
        <taxon>Brassicaceae</taxon>
        <taxon>Camelineae</taxon>
        <taxon>Arabidopsis</taxon>
    </lineage>
</organism>
<evidence type="ECO:0000313" key="8">
    <source>
        <dbReference type="EMBL" id="OAP15710.1"/>
    </source>
</evidence>
<evidence type="ECO:0000256" key="4">
    <source>
        <dbReference type="ARBA" id="ARBA00023163"/>
    </source>
</evidence>
<evidence type="ECO:0000256" key="6">
    <source>
        <dbReference type="SAM" id="MobiDB-lite"/>
    </source>
</evidence>
<comment type="subcellular location">
    <subcellularLocation>
        <location evidence="1">Nucleus</location>
    </subcellularLocation>
</comment>
<feature type="compositionally biased region" description="Low complexity" evidence="6">
    <location>
        <begin position="155"/>
        <end position="165"/>
    </location>
</feature>
<dbReference type="GO" id="GO:0005634">
    <property type="term" value="C:nucleus"/>
    <property type="evidence" value="ECO:0007669"/>
    <property type="project" value="UniProtKB-SubCell"/>
</dbReference>
<keyword evidence="4" id="KW-0804">Transcription</keyword>
<evidence type="ECO:0000256" key="3">
    <source>
        <dbReference type="ARBA" id="ARBA00023125"/>
    </source>
</evidence>
<proteinExistence type="predicted"/>
<dbReference type="PROSITE" id="PS51005">
    <property type="entry name" value="NAC"/>
    <property type="match status" value="1"/>
</dbReference>
<dbReference type="InterPro" id="IPR003441">
    <property type="entry name" value="NAC-dom"/>
</dbReference>
<protein>
    <submittedName>
        <fullName evidence="8">NAC003</fullName>
    </submittedName>
</protein>
<sequence>METPVGLRFCPTDEEIVVDYLWPKNSDRDTSHVDRFINTVPVCRLDPWELPCQSRIKLKDVAWCFFRPKENKYGRGDQQMRKTKSGFWKSTGRPKPIMRNRQQIGEKKILMFYTSKESKSDWVIHEYHGFSHNQMMMTYTLCKVMFNGGMREKSSSSPSSSGVSGIEQSRRDSLIPQLVNNSEGSSLHREDPSQFGDVLQEAPIEDAKLTEELVKWLMNDEDDAQIEDAIPIEEWETWLNDIDDAKEKSIMFMHDNRSDYRPPNSLTGVFSDDVSSDDNDSDLLTPKTNSIQTSSTCDSFGSSNHRIDQIKDLQESPTSTINLVSLTQEVSQALITSIDTAEKKKNPYDDAQGTEIGEHKLGQETIKKKRAGFFHRMIQKFVKKIHLCSSISRT</sequence>
<dbReference type="SMR" id="A0A178WBA1"/>
<feature type="region of interest" description="Disordered" evidence="6">
    <location>
        <begin position="152"/>
        <end position="173"/>
    </location>
</feature>
<evidence type="ECO:0000259" key="7">
    <source>
        <dbReference type="PROSITE" id="PS51005"/>
    </source>
</evidence>
<name>A0A178WBA1_ARATH</name>
<evidence type="ECO:0000256" key="2">
    <source>
        <dbReference type="ARBA" id="ARBA00023015"/>
    </source>
</evidence>
<dbReference type="AlphaFoldDB" id="A0A178WBA1"/>
<dbReference type="Pfam" id="PF02365">
    <property type="entry name" value="NAM"/>
    <property type="match status" value="1"/>
</dbReference>
<keyword evidence="2" id="KW-0805">Transcription regulation</keyword>
<reference evidence="9" key="1">
    <citation type="journal article" date="2016" name="Proc. Natl. Acad. Sci. U.S.A.">
        <title>Chromosome-level assembly of Arabidopsis thaliana Ler reveals the extent of translocation and inversion polymorphisms.</title>
        <authorList>
            <person name="Zapata L."/>
            <person name="Ding J."/>
            <person name="Willing E.M."/>
            <person name="Hartwig B."/>
            <person name="Bezdan D."/>
            <person name="Jiao W.B."/>
            <person name="Patel V."/>
            <person name="Velikkakam James G."/>
            <person name="Koornneef M."/>
            <person name="Ossowski S."/>
            <person name="Schneeberger K."/>
        </authorList>
    </citation>
    <scope>NUCLEOTIDE SEQUENCE [LARGE SCALE GENOMIC DNA]</scope>
    <source>
        <strain evidence="9">cv. Landsberg erecta</strain>
    </source>
</reference>
<dbReference type="GO" id="GO:0006355">
    <property type="term" value="P:regulation of DNA-templated transcription"/>
    <property type="evidence" value="ECO:0007669"/>
    <property type="project" value="InterPro"/>
</dbReference>
<dbReference type="PANTHER" id="PTHR31989">
    <property type="entry name" value="NAC DOMAIN-CONTAINING PROTEIN 82-RELATED"/>
    <property type="match status" value="1"/>
</dbReference>